<gene>
    <name evidence="2" type="ORF">JOC86_002235</name>
</gene>
<proteinExistence type="predicted"/>
<dbReference type="EMBL" id="JAFBDZ010000002">
    <property type="protein sequence ID" value="MBM7585693.1"/>
    <property type="molecule type" value="Genomic_DNA"/>
</dbReference>
<comment type="caution">
    <text evidence="2">The sequence shown here is derived from an EMBL/GenBank/DDBJ whole genome shotgun (WGS) entry which is preliminary data.</text>
</comment>
<evidence type="ECO:0000313" key="2">
    <source>
        <dbReference type="EMBL" id="MBM7585693.1"/>
    </source>
</evidence>
<keyword evidence="1" id="KW-0472">Membrane</keyword>
<keyword evidence="1" id="KW-0812">Transmembrane</keyword>
<name>A0ABS2NCU5_9BACI</name>
<evidence type="ECO:0000313" key="3">
    <source>
        <dbReference type="Proteomes" id="UP001646157"/>
    </source>
</evidence>
<keyword evidence="1" id="KW-1133">Transmembrane helix</keyword>
<organism evidence="2 3">
    <name type="scientific">Rossellomorea pakistanensis</name>
    <dbReference type="NCBI Taxonomy" id="992288"/>
    <lineage>
        <taxon>Bacteria</taxon>
        <taxon>Bacillati</taxon>
        <taxon>Bacillota</taxon>
        <taxon>Bacilli</taxon>
        <taxon>Bacillales</taxon>
        <taxon>Bacillaceae</taxon>
        <taxon>Rossellomorea</taxon>
    </lineage>
</organism>
<accession>A0ABS2NCU5</accession>
<evidence type="ECO:0008006" key="4">
    <source>
        <dbReference type="Google" id="ProtNLM"/>
    </source>
</evidence>
<reference evidence="2 3" key="1">
    <citation type="submission" date="2021-01" db="EMBL/GenBank/DDBJ databases">
        <title>Genomic Encyclopedia of Type Strains, Phase IV (KMG-IV): sequencing the most valuable type-strain genomes for metagenomic binning, comparative biology and taxonomic classification.</title>
        <authorList>
            <person name="Goeker M."/>
        </authorList>
    </citation>
    <scope>NUCLEOTIDE SEQUENCE [LARGE SCALE GENOMIC DNA]</scope>
    <source>
        <strain evidence="2 3">DSM 24834</strain>
    </source>
</reference>
<sequence>MGLRQERIETNVMVSNSTGHSLGIFVFVCLFAILVIPLIIFGTDDVERYEEIGKNVSIKVIERLNSEGYVKDKDNSKWDLRDVKLTLNFEGKGEGQVKTINEEYEFQFHYQSKDNIKVVETKIPAPK</sequence>
<dbReference type="Proteomes" id="UP001646157">
    <property type="component" value="Unassembled WGS sequence"/>
</dbReference>
<dbReference type="RefSeq" id="WP_205172152.1">
    <property type="nucleotide sequence ID" value="NZ_JAFBDZ010000002.1"/>
</dbReference>
<protein>
    <recommendedName>
        <fullName evidence="4">DUF4845 domain-containing protein</fullName>
    </recommendedName>
</protein>
<feature type="transmembrane region" description="Helical" evidence="1">
    <location>
        <begin position="20"/>
        <end position="41"/>
    </location>
</feature>
<keyword evidence="3" id="KW-1185">Reference proteome</keyword>
<evidence type="ECO:0000256" key="1">
    <source>
        <dbReference type="SAM" id="Phobius"/>
    </source>
</evidence>